<evidence type="ECO:0000256" key="1">
    <source>
        <dbReference type="ARBA" id="ARBA00004331"/>
    </source>
</evidence>
<dbReference type="GO" id="GO:0099577">
    <property type="term" value="P:regulation of translation at presynapse, modulating synaptic transmission"/>
    <property type="evidence" value="ECO:0007669"/>
    <property type="project" value="TreeGrafter"/>
</dbReference>
<keyword evidence="5 6" id="KW-0694">RNA-binding</keyword>
<comment type="subcellular location">
    <subcellularLocation>
        <location evidence="1">Cytoplasm</location>
        <location evidence="1">Cytoplasmic ribonucleoprotein granule</location>
    </subcellularLocation>
</comment>
<feature type="non-terminal residue" evidence="8">
    <location>
        <position position="1"/>
    </location>
</feature>
<protein>
    <submittedName>
        <fullName evidence="8">Synaptic functional regulator FMR1</fullName>
    </submittedName>
</protein>
<evidence type="ECO:0000313" key="8">
    <source>
        <dbReference type="EMBL" id="GBO42519.1"/>
    </source>
</evidence>
<dbReference type="GO" id="GO:0043005">
    <property type="term" value="C:neuron projection"/>
    <property type="evidence" value="ECO:0007669"/>
    <property type="project" value="TreeGrafter"/>
</dbReference>
<dbReference type="InterPro" id="IPR004087">
    <property type="entry name" value="KH_dom"/>
</dbReference>
<dbReference type="Pfam" id="PF00013">
    <property type="entry name" value="KH_1"/>
    <property type="match status" value="1"/>
</dbReference>
<dbReference type="OrthoDB" id="424249at2759"/>
<dbReference type="CDD" id="cd22426">
    <property type="entry name" value="KH_I_FMR1_FXR_rpt2"/>
    <property type="match status" value="1"/>
</dbReference>
<dbReference type="Gene3D" id="3.30.1370.10">
    <property type="entry name" value="K Homology domain, type 1"/>
    <property type="match status" value="1"/>
</dbReference>
<dbReference type="PROSITE" id="PS50084">
    <property type="entry name" value="KH_TYPE_1"/>
    <property type="match status" value="1"/>
</dbReference>
<comment type="similarity">
    <text evidence="2">Belongs to the FMR1 family.</text>
</comment>
<dbReference type="SMART" id="SM00322">
    <property type="entry name" value="KH"/>
    <property type="match status" value="1"/>
</dbReference>
<keyword evidence="4" id="KW-0677">Repeat</keyword>
<evidence type="ECO:0000256" key="5">
    <source>
        <dbReference type="ARBA" id="ARBA00022884"/>
    </source>
</evidence>
<dbReference type="GO" id="GO:0010494">
    <property type="term" value="C:cytoplasmic stress granule"/>
    <property type="evidence" value="ECO:0007669"/>
    <property type="project" value="TreeGrafter"/>
</dbReference>
<dbReference type="EMBL" id="BGPR01068648">
    <property type="protein sequence ID" value="GBO42519.1"/>
    <property type="molecule type" value="Genomic_DNA"/>
</dbReference>
<comment type="caution">
    <text evidence="8">The sequence shown here is derived from an EMBL/GenBank/DDBJ whole genome shotgun (WGS) entry which is preliminary data.</text>
</comment>
<keyword evidence="3" id="KW-0963">Cytoplasm</keyword>
<dbReference type="Pfam" id="PF17904">
    <property type="entry name" value="KH_9"/>
    <property type="match status" value="1"/>
</dbReference>
<dbReference type="GO" id="GO:0003730">
    <property type="term" value="F:mRNA 3'-UTR binding"/>
    <property type="evidence" value="ECO:0007669"/>
    <property type="project" value="TreeGrafter"/>
</dbReference>
<name>A0A4Y2WZ25_ARAVE</name>
<evidence type="ECO:0000256" key="2">
    <source>
        <dbReference type="ARBA" id="ARBA00006633"/>
    </source>
</evidence>
<dbReference type="InterPro" id="IPR040148">
    <property type="entry name" value="FMR1"/>
</dbReference>
<proteinExistence type="inferred from homology"/>
<dbReference type="GO" id="GO:0098793">
    <property type="term" value="C:presynapse"/>
    <property type="evidence" value="ECO:0007669"/>
    <property type="project" value="GOC"/>
</dbReference>
<dbReference type="InterPro" id="IPR036612">
    <property type="entry name" value="KH_dom_type_1_sf"/>
</dbReference>
<evidence type="ECO:0000256" key="4">
    <source>
        <dbReference type="ARBA" id="ARBA00022737"/>
    </source>
</evidence>
<dbReference type="GO" id="GO:0043488">
    <property type="term" value="P:regulation of mRNA stability"/>
    <property type="evidence" value="ECO:0007669"/>
    <property type="project" value="TreeGrafter"/>
</dbReference>
<dbReference type="GO" id="GO:0045182">
    <property type="term" value="F:translation regulator activity"/>
    <property type="evidence" value="ECO:0007669"/>
    <property type="project" value="TreeGrafter"/>
</dbReference>
<accession>A0A4Y2WZ25</accession>
<organism evidence="8 9">
    <name type="scientific">Araneus ventricosus</name>
    <name type="common">Orbweaver spider</name>
    <name type="synonym">Epeira ventricosa</name>
    <dbReference type="NCBI Taxonomy" id="182803"/>
    <lineage>
        <taxon>Eukaryota</taxon>
        <taxon>Metazoa</taxon>
        <taxon>Ecdysozoa</taxon>
        <taxon>Arthropoda</taxon>
        <taxon>Chelicerata</taxon>
        <taxon>Arachnida</taxon>
        <taxon>Araneae</taxon>
        <taxon>Araneomorphae</taxon>
        <taxon>Entelegynae</taxon>
        <taxon>Araneoidea</taxon>
        <taxon>Araneidae</taxon>
        <taxon>Araneus</taxon>
    </lineage>
</organism>
<evidence type="ECO:0000259" key="7">
    <source>
        <dbReference type="SMART" id="SM00322"/>
    </source>
</evidence>
<gene>
    <name evidence="8" type="primary">Fmr1_2</name>
    <name evidence="8" type="ORF">AVEN_186237_2</name>
</gene>
<feature type="domain" description="K Homology" evidence="7">
    <location>
        <begin position="83"/>
        <end position="150"/>
    </location>
</feature>
<sequence>SKLDMAHKEFKKAIGAAVCKYNAEKKCLQIIFFSSQGRQEGLKKRACMLSDMHFRNLRQKVLLLNRTEEAARQLESTRLHSNSGYGEEFTVREDLMGLAIGAHGANIQNARKLEGITGIDLEECSCTFKIFGETQEAVKKARSMLEYAEESVQVPRILVERMDSSLPTSRACTLSRRTVPRVSWQYNVVLSLCFRNENNGVGSRLNMPEVVLHDSVIKRLAGNLHCLTE</sequence>
<dbReference type="PANTHER" id="PTHR10603:SF7">
    <property type="entry name" value="FRAGILE X MESSENGER RIBONUCLEOPROTEIN 1 HOMOLOG"/>
    <property type="match status" value="1"/>
</dbReference>
<dbReference type="GO" id="GO:0048170">
    <property type="term" value="P:positive regulation of long-term neuronal synaptic plasticity"/>
    <property type="evidence" value="ECO:0007669"/>
    <property type="project" value="TreeGrafter"/>
</dbReference>
<dbReference type="GO" id="GO:0048513">
    <property type="term" value="P:animal organ development"/>
    <property type="evidence" value="ECO:0007669"/>
    <property type="project" value="TreeGrafter"/>
</dbReference>
<dbReference type="InterPro" id="IPR040472">
    <property type="entry name" value="FMRP_KH0"/>
</dbReference>
<dbReference type="FunFam" id="3.30.1370.10:FF:000004">
    <property type="entry name" value="Fragile X mental retardation 1, isoform CRA_e"/>
    <property type="match status" value="1"/>
</dbReference>
<dbReference type="GO" id="GO:0005634">
    <property type="term" value="C:nucleus"/>
    <property type="evidence" value="ECO:0007669"/>
    <property type="project" value="TreeGrafter"/>
</dbReference>
<dbReference type="PANTHER" id="PTHR10603">
    <property type="entry name" value="FRAGILE X MENTAL RETARDATION SYNDROME-RELATED PROTEIN"/>
    <property type="match status" value="1"/>
</dbReference>
<dbReference type="GO" id="GO:0045727">
    <property type="term" value="P:positive regulation of translation"/>
    <property type="evidence" value="ECO:0007669"/>
    <property type="project" value="TreeGrafter"/>
</dbReference>
<evidence type="ECO:0000256" key="3">
    <source>
        <dbReference type="ARBA" id="ARBA00022490"/>
    </source>
</evidence>
<evidence type="ECO:0000256" key="6">
    <source>
        <dbReference type="PROSITE-ProRule" id="PRU00117"/>
    </source>
</evidence>
<dbReference type="GO" id="GO:0051028">
    <property type="term" value="P:mRNA transport"/>
    <property type="evidence" value="ECO:0007669"/>
    <property type="project" value="TreeGrafter"/>
</dbReference>
<dbReference type="AlphaFoldDB" id="A0A4Y2WZ25"/>
<evidence type="ECO:0000313" key="9">
    <source>
        <dbReference type="Proteomes" id="UP000499080"/>
    </source>
</evidence>
<reference evidence="8 9" key="1">
    <citation type="journal article" date="2019" name="Sci. Rep.">
        <title>Orb-weaving spider Araneus ventricosus genome elucidates the spidroin gene catalogue.</title>
        <authorList>
            <person name="Kono N."/>
            <person name="Nakamura H."/>
            <person name="Ohtoshi R."/>
            <person name="Moran D.A.P."/>
            <person name="Shinohara A."/>
            <person name="Yoshida Y."/>
            <person name="Fujiwara M."/>
            <person name="Mori M."/>
            <person name="Tomita M."/>
            <person name="Arakawa K."/>
        </authorList>
    </citation>
    <scope>NUCLEOTIDE SEQUENCE [LARGE SCALE GENOMIC DNA]</scope>
</reference>
<dbReference type="Proteomes" id="UP000499080">
    <property type="component" value="Unassembled WGS sequence"/>
</dbReference>
<keyword evidence="9" id="KW-1185">Reference proteome</keyword>
<dbReference type="SUPFAM" id="SSF54791">
    <property type="entry name" value="Eukaryotic type KH-domain (KH-domain type I)"/>
    <property type="match status" value="1"/>
</dbReference>
<dbReference type="InterPro" id="IPR004088">
    <property type="entry name" value="KH_dom_type_1"/>
</dbReference>